<keyword evidence="4" id="KW-1185">Reference proteome</keyword>
<comment type="caution">
    <text evidence="3">The sequence shown here is derived from an EMBL/GenBank/DDBJ whole genome shotgun (WGS) entry which is preliminary data.</text>
</comment>
<keyword evidence="1" id="KW-0812">Transmembrane</keyword>
<gene>
    <name evidence="3" type="ORF">B0J12DRAFT_302117</name>
</gene>
<evidence type="ECO:0000313" key="4">
    <source>
        <dbReference type="Proteomes" id="UP000774617"/>
    </source>
</evidence>
<sequence>MAPICVIILILFLGSLAVASSLERKGSLLDLLFWARIIQPFSVGGVVGLEVLFYVLLWRIEFCGNMHVRWLAWGIGGGHSLPGRFVRLVLRDFVVTSLTGDGVTEGWVVGVRL</sequence>
<evidence type="ECO:0000256" key="2">
    <source>
        <dbReference type="SAM" id="SignalP"/>
    </source>
</evidence>
<feature type="transmembrane region" description="Helical" evidence="1">
    <location>
        <begin position="37"/>
        <end position="57"/>
    </location>
</feature>
<keyword evidence="1" id="KW-1133">Transmembrane helix</keyword>
<dbReference type="Proteomes" id="UP000774617">
    <property type="component" value="Unassembled WGS sequence"/>
</dbReference>
<feature type="chain" id="PRO_5047127127" evidence="2">
    <location>
        <begin position="20"/>
        <end position="113"/>
    </location>
</feature>
<accession>A0ABQ8FXJ4</accession>
<evidence type="ECO:0000256" key="1">
    <source>
        <dbReference type="SAM" id="Phobius"/>
    </source>
</evidence>
<organism evidence="3 4">
    <name type="scientific">Macrophomina phaseolina</name>
    <dbReference type="NCBI Taxonomy" id="35725"/>
    <lineage>
        <taxon>Eukaryota</taxon>
        <taxon>Fungi</taxon>
        <taxon>Dikarya</taxon>
        <taxon>Ascomycota</taxon>
        <taxon>Pezizomycotina</taxon>
        <taxon>Dothideomycetes</taxon>
        <taxon>Dothideomycetes incertae sedis</taxon>
        <taxon>Botryosphaeriales</taxon>
        <taxon>Botryosphaeriaceae</taxon>
        <taxon>Macrophomina</taxon>
    </lineage>
</organism>
<name>A0ABQ8FXJ4_9PEZI</name>
<keyword evidence="2" id="KW-0732">Signal</keyword>
<dbReference type="EMBL" id="JAGTJR010000040">
    <property type="protein sequence ID" value="KAH7032320.1"/>
    <property type="molecule type" value="Genomic_DNA"/>
</dbReference>
<evidence type="ECO:0000313" key="3">
    <source>
        <dbReference type="EMBL" id="KAH7032320.1"/>
    </source>
</evidence>
<keyword evidence="1" id="KW-0472">Membrane</keyword>
<reference evidence="3 4" key="1">
    <citation type="journal article" date="2021" name="Nat. Commun.">
        <title>Genetic determinants of endophytism in the Arabidopsis root mycobiome.</title>
        <authorList>
            <person name="Mesny F."/>
            <person name="Miyauchi S."/>
            <person name="Thiergart T."/>
            <person name="Pickel B."/>
            <person name="Atanasova L."/>
            <person name="Karlsson M."/>
            <person name="Huettel B."/>
            <person name="Barry K.W."/>
            <person name="Haridas S."/>
            <person name="Chen C."/>
            <person name="Bauer D."/>
            <person name="Andreopoulos W."/>
            <person name="Pangilinan J."/>
            <person name="LaButti K."/>
            <person name="Riley R."/>
            <person name="Lipzen A."/>
            <person name="Clum A."/>
            <person name="Drula E."/>
            <person name="Henrissat B."/>
            <person name="Kohler A."/>
            <person name="Grigoriev I.V."/>
            <person name="Martin F.M."/>
            <person name="Hacquard S."/>
        </authorList>
    </citation>
    <scope>NUCLEOTIDE SEQUENCE [LARGE SCALE GENOMIC DNA]</scope>
    <source>
        <strain evidence="3 4">MPI-SDFR-AT-0080</strain>
    </source>
</reference>
<proteinExistence type="predicted"/>
<feature type="signal peptide" evidence="2">
    <location>
        <begin position="1"/>
        <end position="19"/>
    </location>
</feature>
<protein>
    <submittedName>
        <fullName evidence="3">Uncharacterized protein</fullName>
    </submittedName>
</protein>